<comment type="caution">
    <text evidence="1">The sequence shown here is derived from an EMBL/GenBank/DDBJ whole genome shotgun (WGS) entry which is preliminary data.</text>
</comment>
<organism evidence="1 2">
    <name type="scientific">Polarella glacialis</name>
    <name type="common">Dinoflagellate</name>
    <dbReference type="NCBI Taxonomy" id="89957"/>
    <lineage>
        <taxon>Eukaryota</taxon>
        <taxon>Sar</taxon>
        <taxon>Alveolata</taxon>
        <taxon>Dinophyceae</taxon>
        <taxon>Suessiales</taxon>
        <taxon>Suessiaceae</taxon>
        <taxon>Polarella</taxon>
    </lineage>
</organism>
<evidence type="ECO:0000313" key="1">
    <source>
        <dbReference type="EMBL" id="CAE8723127.1"/>
    </source>
</evidence>
<name>A0A813LHM4_POLGL</name>
<gene>
    <name evidence="1" type="ORF">PGLA2088_LOCUS42941</name>
</gene>
<proteinExistence type="predicted"/>
<accession>A0A813LHM4</accession>
<dbReference type="EMBL" id="CAJNNW010034550">
    <property type="protein sequence ID" value="CAE8723127.1"/>
    <property type="molecule type" value="Genomic_DNA"/>
</dbReference>
<evidence type="ECO:0000313" key="2">
    <source>
        <dbReference type="Proteomes" id="UP000626109"/>
    </source>
</evidence>
<dbReference type="AlphaFoldDB" id="A0A813LHM4"/>
<dbReference type="Proteomes" id="UP000626109">
    <property type="component" value="Unassembled WGS sequence"/>
</dbReference>
<sequence length="123" mass="13455">MYSSLTCVISPSAPLERTVANTAPLCPCRAVEIMLLPLLLDVLPFSQLLAVCTSSFCLQSLFASSTTLFSSFLCLFPSSQMKPSQSFIRQLNNLVLVLLVLGSVTAVETKQLNKPLFSILRRL</sequence>
<reference evidence="1" key="1">
    <citation type="submission" date="2021-02" db="EMBL/GenBank/DDBJ databases">
        <authorList>
            <person name="Dougan E. K."/>
            <person name="Rhodes N."/>
            <person name="Thang M."/>
            <person name="Chan C."/>
        </authorList>
    </citation>
    <scope>NUCLEOTIDE SEQUENCE</scope>
</reference>
<protein>
    <submittedName>
        <fullName evidence="1">Uncharacterized protein</fullName>
    </submittedName>
</protein>